<dbReference type="OrthoDB" id="1693486at2759"/>
<dbReference type="Proteomes" id="UP000023152">
    <property type="component" value="Unassembled WGS sequence"/>
</dbReference>
<dbReference type="EMBL" id="ASPP01011212">
    <property type="protein sequence ID" value="ETO21887.1"/>
    <property type="molecule type" value="Genomic_DNA"/>
</dbReference>
<dbReference type="InterPro" id="IPR013785">
    <property type="entry name" value="Aldolase_TIM"/>
</dbReference>
<evidence type="ECO:0000256" key="3">
    <source>
        <dbReference type="ARBA" id="ARBA00013068"/>
    </source>
</evidence>
<sequence length="208" mass="23534">MSNHSKSLELINNLIDFVGFRLKEKKLAVNALCSYFCCKLMTQAEHKESGPATIWYKNPHEKELIATAVNYEMYFLKAIAERGKGILAADESTGTIGKRFDTIKVANEENNRRKYRQLLFTTPDIGKYISGVILYDETIRQKTDDGVPFVEVLKKAGVIPGIKVDLGTKDIPSQPGEVYTQGLTDLDKRTAEYYKIGARFAKWCVKRV</sequence>
<comment type="similarity">
    <text evidence="2">Belongs to the class I fructose-bisphosphate aldolase family.</text>
</comment>
<dbReference type="SUPFAM" id="SSF51569">
    <property type="entry name" value="Aldolase"/>
    <property type="match status" value="1"/>
</dbReference>
<dbReference type="Gene3D" id="3.20.20.70">
    <property type="entry name" value="Aldolase class I"/>
    <property type="match status" value="1"/>
</dbReference>
<accession>X6N9C8</accession>
<dbReference type="PANTHER" id="PTHR11627">
    <property type="entry name" value="FRUCTOSE-BISPHOSPHATE ALDOLASE"/>
    <property type="match status" value="1"/>
</dbReference>
<comment type="caution">
    <text evidence="6">The sequence shown here is derived from an EMBL/GenBank/DDBJ whole genome shotgun (WGS) entry which is preliminary data.</text>
</comment>
<comment type="pathway">
    <text evidence="1">Carbohydrate degradation; glycolysis; D-glyceraldehyde 3-phosphate and glycerone phosphate from D-glucose: step 4/4.</text>
</comment>
<evidence type="ECO:0000256" key="2">
    <source>
        <dbReference type="ARBA" id="ARBA00010387"/>
    </source>
</evidence>
<evidence type="ECO:0000256" key="1">
    <source>
        <dbReference type="ARBA" id="ARBA00004714"/>
    </source>
</evidence>
<evidence type="ECO:0000313" key="6">
    <source>
        <dbReference type="EMBL" id="ETO21887.1"/>
    </source>
</evidence>
<name>X6N9C8_RETFI</name>
<evidence type="ECO:0000256" key="5">
    <source>
        <dbReference type="ARBA" id="ARBA00023239"/>
    </source>
</evidence>
<keyword evidence="5" id="KW-0456">Lyase</keyword>
<evidence type="ECO:0000313" key="7">
    <source>
        <dbReference type="Proteomes" id="UP000023152"/>
    </source>
</evidence>
<keyword evidence="7" id="KW-1185">Reference proteome</keyword>
<gene>
    <name evidence="6" type="ORF">RFI_15320</name>
</gene>
<reference evidence="6 7" key="1">
    <citation type="journal article" date="2013" name="Curr. Biol.">
        <title>The Genome of the Foraminiferan Reticulomyxa filosa.</title>
        <authorList>
            <person name="Glockner G."/>
            <person name="Hulsmann N."/>
            <person name="Schleicher M."/>
            <person name="Noegel A.A."/>
            <person name="Eichinger L."/>
            <person name="Gallinger C."/>
            <person name="Pawlowski J."/>
            <person name="Sierra R."/>
            <person name="Euteneuer U."/>
            <person name="Pillet L."/>
            <person name="Moustafa A."/>
            <person name="Platzer M."/>
            <person name="Groth M."/>
            <person name="Szafranski K."/>
            <person name="Schliwa M."/>
        </authorList>
    </citation>
    <scope>NUCLEOTIDE SEQUENCE [LARGE SCALE GENOMIC DNA]</scope>
</reference>
<dbReference type="AlphaFoldDB" id="X6N9C8"/>
<proteinExistence type="inferred from homology"/>
<dbReference type="Pfam" id="PF00274">
    <property type="entry name" value="Glycolytic"/>
    <property type="match status" value="1"/>
</dbReference>
<dbReference type="InterPro" id="IPR000741">
    <property type="entry name" value="FBA_I"/>
</dbReference>
<dbReference type="EC" id="4.1.2.13" evidence="3"/>
<dbReference type="GO" id="GO:0006096">
    <property type="term" value="P:glycolytic process"/>
    <property type="evidence" value="ECO:0007669"/>
    <property type="project" value="UniProtKB-UniPathway"/>
</dbReference>
<evidence type="ECO:0000256" key="4">
    <source>
        <dbReference type="ARBA" id="ARBA00023152"/>
    </source>
</evidence>
<protein>
    <recommendedName>
        <fullName evidence="3">fructose-bisphosphate aldolase</fullName>
        <ecNumber evidence="3">4.1.2.13</ecNumber>
    </recommendedName>
</protein>
<dbReference type="GO" id="GO:0004332">
    <property type="term" value="F:fructose-bisphosphate aldolase activity"/>
    <property type="evidence" value="ECO:0007669"/>
    <property type="project" value="UniProtKB-EC"/>
</dbReference>
<keyword evidence="4" id="KW-0324">Glycolysis</keyword>
<organism evidence="6 7">
    <name type="scientific">Reticulomyxa filosa</name>
    <dbReference type="NCBI Taxonomy" id="46433"/>
    <lineage>
        <taxon>Eukaryota</taxon>
        <taxon>Sar</taxon>
        <taxon>Rhizaria</taxon>
        <taxon>Retaria</taxon>
        <taxon>Foraminifera</taxon>
        <taxon>Monothalamids</taxon>
        <taxon>Reticulomyxidae</taxon>
        <taxon>Reticulomyxa</taxon>
    </lineage>
</organism>
<dbReference type="UniPathway" id="UPA00109">
    <property type="reaction ID" value="UER00183"/>
</dbReference>